<dbReference type="InterPro" id="IPR001852">
    <property type="entry name" value="PdxS/SNZ"/>
</dbReference>
<name>A0AA89AUZ4_9ASTE</name>
<comment type="caution">
    <text evidence="5">The sequence shown here is derived from an EMBL/GenBank/DDBJ whole genome shotgun (WGS) entry which is preliminary data.</text>
</comment>
<keyword evidence="6" id="KW-1185">Reference proteome</keyword>
<organism evidence="5 6">
    <name type="scientific">Escallonia herrerae</name>
    <dbReference type="NCBI Taxonomy" id="1293975"/>
    <lineage>
        <taxon>Eukaryota</taxon>
        <taxon>Viridiplantae</taxon>
        <taxon>Streptophyta</taxon>
        <taxon>Embryophyta</taxon>
        <taxon>Tracheophyta</taxon>
        <taxon>Spermatophyta</taxon>
        <taxon>Magnoliopsida</taxon>
        <taxon>eudicotyledons</taxon>
        <taxon>Gunneridae</taxon>
        <taxon>Pentapetalae</taxon>
        <taxon>asterids</taxon>
        <taxon>campanulids</taxon>
        <taxon>Escalloniales</taxon>
        <taxon>Escalloniaceae</taxon>
        <taxon>Escallonia</taxon>
    </lineage>
</organism>
<feature type="region of interest" description="Disordered" evidence="3">
    <location>
        <begin position="1136"/>
        <end position="1199"/>
    </location>
</feature>
<dbReference type="InterPro" id="IPR011060">
    <property type="entry name" value="RibuloseP-bd_barrel"/>
</dbReference>
<protein>
    <recommendedName>
        <fullName evidence="4">PWWP domain-containing protein</fullName>
    </recommendedName>
</protein>
<keyword evidence="1" id="KW-0663">Pyridoxal phosphate</keyword>
<gene>
    <name evidence="5" type="ORF">RJ639_006484</name>
</gene>
<dbReference type="InterPro" id="IPR013785">
    <property type="entry name" value="Aldolase_TIM"/>
</dbReference>
<dbReference type="PANTHER" id="PTHR12550:SF49">
    <property type="entry name" value="PROTEIN HUA2-LIKE 2-RELATED"/>
    <property type="match status" value="1"/>
</dbReference>
<dbReference type="Proteomes" id="UP001188597">
    <property type="component" value="Unassembled WGS sequence"/>
</dbReference>
<sequence>MAPSRKKGAKAAAAAAAGRQWKVGDLVLAKVKGFPAWPATVSEPEKWGYSADWKKIPKTSIKTRNTGVFLIAIVIVNETKQLGRLPVVHFAAGRLATLEDAALMMELGCDCVFVGSGVFKSRDPVRRGRAIVQGVHYSDLKHALCQAYKHRVILSSCLKVQSSSRHMKLVMNFMMRSEKLRIRKFARAFCNHGDVEAFTEEKKESLLGKRHGKGADFVRAVREIIESYDKLKNQDQGININSNSEATVMNVSKVEAPASAEACIKRSDSAIDKIDLGLTNGGVVASSRRADGLYDRETPCEEHLVVTETPRSATYSRKKLGGAQAQNCVTHRPPFARRSRSSSRVGSHSLQNFLLPSSASIMIAGNVVPSILQDRSLRRNKRIRRSPDASEAHCMSSPAIVSHDSPEENGSEVVTVDSDTLSFNEGSTVESGYNVPQPESVFEVCVGDVELSQRFELQPKAVIAKKKRKPSRKRASNCDTQLAGVLEKEAGSDFQLHTTRQTPLGHLEKLNGSHSKEDGDEHLPLVKRARVRMSRPSSSGEQLDASIRAKEKLPEASNSSLGHVCTALNCEEGRSVDKTSTVGKVDVDSSSPLNSCPSNKPPVWEAKKHHQFGCSVDGEAALPPSKRLHRALEAMSANAVVDRQTVLEAPSTMKTVMNGCLSFTKDSSNMSTEDKARNEFQAQDIDSFSDNASQDFASEFSRNLNAPVVESRKSPEHVFCKDTLVEAVDCAIGKNNGISSFDAHAAKPVVMARSPEALSTNLVKEEACLATHQGFVGLKLPSNDDCKSIGPRKEECPSILSRTSSDPVSGNVEITNQDKEMCEVVKESKPTLKDSNVNQSPILEEVTIAAVQCPHLSSTSVSEDHLSHKIVTGIRSSVSPTEGLDSTARVTPPNTLVGNISTSENSNFVEDDVCCSPDIQLRHEKPKVSGKPSNRVEANTALRSFEAILGTLTRTKENIGRATRIAIDCAKFGFAAKVLRLWQERRILPESVIRRHIRDLDSRCNTSSTGAFCRRPLRTERPFDDPVREMEGLVDEYGSNSSFQLPGFSMPPMLKDGDDGSDSDGESFEAVTPEHNSENPEERGTVAVSLTEKRSHILEDVDGELEMEDVAPSCDVDTSSNSAGVITADTSHHRFENHFPPPFAPPLPMDVPPSSPPLPKSPPPPPPPLPSFHLSGMPDPVGLDSKLHLGSHNMKDSTQQSIAHLSAAPRGNPMILDAVQYHTPDKRDPPMPMESSASSCSFSSIPASQTPMQGVNNFHQSFHLRPPHPAPSNQFSYVQADQRVPSQADIPPQCYPKSFHFVQNTERGNFYGDHDRMNMHPHDNGEGWRFSAPSLTGPGYLDNGRASYAPVQYGGPPLEPTMPNPGWGLPPGPTSYREPMPHRPASEGPIPVPIRVSFSKKAISHKSFFEVK</sequence>
<dbReference type="Gene3D" id="3.20.20.70">
    <property type="entry name" value="Aldolase class I"/>
    <property type="match status" value="1"/>
</dbReference>
<dbReference type="GO" id="GO:0042823">
    <property type="term" value="P:pyridoxal phosphate biosynthetic process"/>
    <property type="evidence" value="ECO:0007669"/>
    <property type="project" value="InterPro"/>
</dbReference>
<comment type="similarity">
    <text evidence="2">Belongs to the PdxS/SNZ family.</text>
</comment>
<dbReference type="SUPFAM" id="SSF63748">
    <property type="entry name" value="Tudor/PWWP/MBT"/>
    <property type="match status" value="1"/>
</dbReference>
<evidence type="ECO:0000313" key="5">
    <source>
        <dbReference type="EMBL" id="KAK3016245.1"/>
    </source>
</evidence>
<dbReference type="InterPro" id="IPR000313">
    <property type="entry name" value="PWWP_dom"/>
</dbReference>
<evidence type="ECO:0000256" key="2">
    <source>
        <dbReference type="PROSITE-ProRule" id="PRU00481"/>
    </source>
</evidence>
<feature type="compositionally biased region" description="Polar residues" evidence="3">
    <location>
        <begin position="582"/>
        <end position="598"/>
    </location>
</feature>
<dbReference type="SUPFAM" id="SSF51366">
    <property type="entry name" value="Ribulose-phoshate binding barrel"/>
    <property type="match status" value="1"/>
</dbReference>
<dbReference type="Pfam" id="PF00855">
    <property type="entry name" value="PWWP"/>
    <property type="match status" value="1"/>
</dbReference>
<evidence type="ECO:0000256" key="1">
    <source>
        <dbReference type="ARBA" id="ARBA00022898"/>
    </source>
</evidence>
<reference evidence="5" key="1">
    <citation type="submission" date="2022-12" db="EMBL/GenBank/DDBJ databases">
        <title>Draft genome assemblies for two species of Escallonia (Escalloniales).</title>
        <authorList>
            <person name="Chanderbali A."/>
            <person name="Dervinis C."/>
            <person name="Anghel I."/>
            <person name="Soltis D."/>
            <person name="Soltis P."/>
            <person name="Zapata F."/>
        </authorList>
    </citation>
    <scope>NUCLEOTIDE SEQUENCE</scope>
    <source>
        <strain evidence="5">UCBG64.0493</strain>
        <tissue evidence="5">Leaf</tissue>
    </source>
</reference>
<proteinExistence type="inferred from homology"/>
<dbReference type="PANTHER" id="PTHR12550">
    <property type="entry name" value="HEPATOMA-DERIVED GROWTH FACTOR-RELATED"/>
    <property type="match status" value="1"/>
</dbReference>
<dbReference type="EMBL" id="JAVXUP010001079">
    <property type="protein sequence ID" value="KAK3016245.1"/>
    <property type="molecule type" value="Genomic_DNA"/>
</dbReference>
<feature type="compositionally biased region" description="Basic and acidic residues" evidence="3">
    <location>
        <begin position="1075"/>
        <end position="1084"/>
    </location>
</feature>
<feature type="region of interest" description="Disordered" evidence="3">
    <location>
        <begin position="582"/>
        <end position="604"/>
    </location>
</feature>
<dbReference type="Gene3D" id="2.30.30.140">
    <property type="match status" value="1"/>
</dbReference>
<accession>A0AA89AUZ4</accession>
<feature type="domain" description="PWWP" evidence="4">
    <location>
        <begin position="23"/>
        <end position="96"/>
    </location>
</feature>
<feature type="compositionally biased region" description="Pro residues" evidence="3">
    <location>
        <begin position="1139"/>
        <end position="1170"/>
    </location>
</feature>
<evidence type="ECO:0000256" key="3">
    <source>
        <dbReference type="SAM" id="MobiDB-lite"/>
    </source>
</evidence>
<feature type="region of interest" description="Disordered" evidence="3">
    <location>
        <begin position="1052"/>
        <end position="1090"/>
    </location>
</feature>
<dbReference type="PROSITE" id="PS50812">
    <property type="entry name" value="PWWP"/>
    <property type="match status" value="1"/>
</dbReference>
<evidence type="ECO:0000259" key="4">
    <source>
        <dbReference type="PROSITE" id="PS50812"/>
    </source>
</evidence>
<evidence type="ECO:0000313" key="6">
    <source>
        <dbReference type="Proteomes" id="UP001188597"/>
    </source>
</evidence>
<dbReference type="PROSITE" id="PS51129">
    <property type="entry name" value="PDXS_SNZ_2"/>
    <property type="match status" value="1"/>
</dbReference>